<dbReference type="PROSITE" id="PS51819">
    <property type="entry name" value="VOC"/>
    <property type="match status" value="1"/>
</dbReference>
<feature type="domain" description="VOC" evidence="1">
    <location>
        <begin position="6"/>
        <end position="120"/>
    </location>
</feature>
<sequence>MSKLFSHASCVLPVSNIDRSIEFYTNKLGFEVTFSWNTPIDYAIVKRENIEIHLTLKEGYEKDEFIHTNIYVFVNDIQLLHEEYTSKHVTFYRDLNDQEYGMTDFDIMDLDGHILTFGMIN</sequence>
<gene>
    <name evidence="2" type="ORF">SAMN04488508_106255</name>
</gene>
<dbReference type="RefSeq" id="WP_073317181.1">
    <property type="nucleotide sequence ID" value="NZ_FQYP01000006.1"/>
</dbReference>
<evidence type="ECO:0000313" key="3">
    <source>
        <dbReference type="Proteomes" id="UP000184432"/>
    </source>
</evidence>
<keyword evidence="3" id="KW-1185">Reference proteome</keyword>
<dbReference type="InterPro" id="IPR029068">
    <property type="entry name" value="Glyas_Bleomycin-R_OHBP_Dase"/>
</dbReference>
<organism evidence="2 3">
    <name type="scientific">Aquimarina spongiae</name>
    <dbReference type="NCBI Taxonomy" id="570521"/>
    <lineage>
        <taxon>Bacteria</taxon>
        <taxon>Pseudomonadati</taxon>
        <taxon>Bacteroidota</taxon>
        <taxon>Flavobacteriia</taxon>
        <taxon>Flavobacteriales</taxon>
        <taxon>Flavobacteriaceae</taxon>
        <taxon>Aquimarina</taxon>
    </lineage>
</organism>
<evidence type="ECO:0000313" key="2">
    <source>
        <dbReference type="EMBL" id="SHJ20888.1"/>
    </source>
</evidence>
<dbReference type="AlphaFoldDB" id="A0A1M6HF91"/>
<reference evidence="3" key="1">
    <citation type="submission" date="2016-11" db="EMBL/GenBank/DDBJ databases">
        <authorList>
            <person name="Varghese N."/>
            <person name="Submissions S."/>
        </authorList>
    </citation>
    <scope>NUCLEOTIDE SEQUENCE [LARGE SCALE GENOMIC DNA]</scope>
    <source>
        <strain evidence="3">DSM 22623</strain>
    </source>
</reference>
<name>A0A1M6HF91_9FLAO</name>
<dbReference type="InterPro" id="IPR004360">
    <property type="entry name" value="Glyas_Fos-R_dOase_dom"/>
</dbReference>
<dbReference type="SUPFAM" id="SSF54593">
    <property type="entry name" value="Glyoxalase/Bleomycin resistance protein/Dihydroxybiphenyl dioxygenase"/>
    <property type="match status" value="1"/>
</dbReference>
<dbReference type="Proteomes" id="UP000184432">
    <property type="component" value="Unassembled WGS sequence"/>
</dbReference>
<evidence type="ECO:0000259" key="1">
    <source>
        <dbReference type="PROSITE" id="PS51819"/>
    </source>
</evidence>
<dbReference type="OrthoDB" id="66829at2"/>
<dbReference type="Pfam" id="PF00903">
    <property type="entry name" value="Glyoxalase"/>
    <property type="match status" value="1"/>
</dbReference>
<protein>
    <submittedName>
        <fullName evidence="2">Glyoxalase-like domain-containing protein</fullName>
    </submittedName>
</protein>
<proteinExistence type="predicted"/>
<dbReference type="EMBL" id="FQYP01000006">
    <property type="protein sequence ID" value="SHJ20888.1"/>
    <property type="molecule type" value="Genomic_DNA"/>
</dbReference>
<accession>A0A1M6HF91</accession>
<dbReference type="STRING" id="570521.SAMN04488508_106255"/>
<dbReference type="InterPro" id="IPR037523">
    <property type="entry name" value="VOC_core"/>
</dbReference>
<dbReference type="Gene3D" id="3.10.180.10">
    <property type="entry name" value="2,3-Dihydroxybiphenyl 1,2-Dioxygenase, domain 1"/>
    <property type="match status" value="1"/>
</dbReference>